<dbReference type="PANTHER" id="PTHR38036">
    <property type="entry name" value="UPF0250 PROTEIN YBED"/>
    <property type="match status" value="1"/>
</dbReference>
<dbReference type="HAMAP" id="MF_00659">
    <property type="entry name" value="UPF0250"/>
    <property type="match status" value="1"/>
</dbReference>
<dbReference type="SUPFAM" id="SSF117991">
    <property type="entry name" value="YbeD/HP0495-like"/>
    <property type="match status" value="1"/>
</dbReference>
<evidence type="ECO:0000313" key="4">
    <source>
        <dbReference type="Proteomes" id="UP001589758"/>
    </source>
</evidence>
<protein>
    <recommendedName>
        <fullName evidence="2">UPF0250 protein ACFFIT_12985</fullName>
    </recommendedName>
</protein>
<proteinExistence type="inferred from homology"/>
<accession>A0ABV6CIF8</accession>
<keyword evidence="4" id="KW-1185">Reference proteome</keyword>
<name>A0ABV6CIF8_9GAMM</name>
<dbReference type="Gene3D" id="3.30.70.260">
    <property type="match status" value="1"/>
</dbReference>
<dbReference type="RefSeq" id="WP_385878352.1">
    <property type="nucleotide sequence ID" value="NZ_JBHLXE010000111.1"/>
</dbReference>
<organism evidence="3 4">
    <name type="scientific">Thorsellia kenyensis</name>
    <dbReference type="NCBI Taxonomy" id="1549888"/>
    <lineage>
        <taxon>Bacteria</taxon>
        <taxon>Pseudomonadati</taxon>
        <taxon>Pseudomonadota</taxon>
        <taxon>Gammaproteobacteria</taxon>
        <taxon>Enterobacterales</taxon>
        <taxon>Thorselliaceae</taxon>
        <taxon>Thorsellia</taxon>
    </lineage>
</organism>
<dbReference type="InterPro" id="IPR007454">
    <property type="entry name" value="UPF0250_YbeD-like"/>
</dbReference>
<evidence type="ECO:0000256" key="2">
    <source>
        <dbReference type="HAMAP-Rule" id="MF_00659"/>
    </source>
</evidence>
<sequence>MKTNLEHLLEFPCDFPFKIMSITDPSILEQTMQIVQKHVPGDYQPVIKPSAKGNYQSISLMIHATKIEQIESLYYEFGKIEGVKLVL</sequence>
<evidence type="ECO:0000313" key="3">
    <source>
        <dbReference type="EMBL" id="MFC0180988.1"/>
    </source>
</evidence>
<dbReference type="EMBL" id="JBHLXE010000111">
    <property type="protein sequence ID" value="MFC0180988.1"/>
    <property type="molecule type" value="Genomic_DNA"/>
</dbReference>
<dbReference type="Proteomes" id="UP001589758">
    <property type="component" value="Unassembled WGS sequence"/>
</dbReference>
<dbReference type="NCBIfam" id="NF003447">
    <property type="entry name" value="PRK04998.1"/>
    <property type="match status" value="1"/>
</dbReference>
<gene>
    <name evidence="3" type="primary">ybeD</name>
    <name evidence="3" type="ORF">ACFFIT_12985</name>
</gene>
<comment type="similarity">
    <text evidence="1 2">Belongs to the UPF0250 family.</text>
</comment>
<dbReference type="Pfam" id="PF04359">
    <property type="entry name" value="DUF493"/>
    <property type="match status" value="1"/>
</dbReference>
<dbReference type="InterPro" id="IPR027471">
    <property type="entry name" value="YbeD-like_sf"/>
</dbReference>
<reference evidence="3 4" key="1">
    <citation type="submission" date="2024-09" db="EMBL/GenBank/DDBJ databases">
        <authorList>
            <person name="Sun Q."/>
            <person name="Mori K."/>
        </authorList>
    </citation>
    <scope>NUCLEOTIDE SEQUENCE [LARGE SCALE GENOMIC DNA]</scope>
    <source>
        <strain evidence="3 4">CCM 8545</strain>
    </source>
</reference>
<comment type="caution">
    <text evidence="3">The sequence shown here is derived from an EMBL/GenBank/DDBJ whole genome shotgun (WGS) entry which is preliminary data.</text>
</comment>
<evidence type="ECO:0000256" key="1">
    <source>
        <dbReference type="ARBA" id="ARBA00008460"/>
    </source>
</evidence>
<dbReference type="PANTHER" id="PTHR38036:SF1">
    <property type="entry name" value="UPF0250 PROTEIN YBED"/>
    <property type="match status" value="1"/>
</dbReference>